<dbReference type="EMBL" id="CP017253">
    <property type="protein sequence ID" value="AOR24939.1"/>
    <property type="molecule type" value="Genomic_DNA"/>
</dbReference>
<feature type="transmembrane region" description="Helical" evidence="1">
    <location>
        <begin position="131"/>
        <end position="153"/>
    </location>
</feature>
<evidence type="ECO:0000256" key="1">
    <source>
        <dbReference type="SAM" id="Phobius"/>
    </source>
</evidence>
<dbReference type="AlphaFoldDB" id="A0A1D7XP53"/>
<feature type="transmembrane region" description="Helical" evidence="1">
    <location>
        <begin position="88"/>
        <end position="119"/>
    </location>
</feature>
<dbReference type="KEGG" id="ctae:BGI42_09030"/>
<name>A0A1D7XP53_9CLOT</name>
<keyword evidence="1" id="KW-0812">Transmembrane</keyword>
<accession>A0A1D7XP53</accession>
<evidence type="ECO:0000313" key="2">
    <source>
        <dbReference type="EMBL" id="AOR24939.1"/>
    </source>
</evidence>
<keyword evidence="1" id="KW-1133">Transmembrane helix</keyword>
<evidence type="ECO:0000313" key="3">
    <source>
        <dbReference type="Proteomes" id="UP000094652"/>
    </source>
</evidence>
<reference evidence="3" key="1">
    <citation type="submission" date="2016-09" db="EMBL/GenBank/DDBJ databases">
        <title>Genomics of Clostridium taeniosporum, an organism which forms endospores with ribbon-like appendages.</title>
        <authorList>
            <person name="Walker J.R."/>
        </authorList>
    </citation>
    <scope>NUCLEOTIDE SEQUENCE [LARGE SCALE GENOMIC DNA]</scope>
    <source>
        <strain evidence="3">1/k</strain>
    </source>
</reference>
<dbReference type="Proteomes" id="UP000094652">
    <property type="component" value="Chromosome"/>
</dbReference>
<keyword evidence="1" id="KW-0472">Membrane</keyword>
<protein>
    <submittedName>
        <fullName evidence="2">Uncharacterized protein</fullName>
    </submittedName>
</protein>
<gene>
    <name evidence="2" type="ORF">BGI42_09030</name>
</gene>
<dbReference type="OrthoDB" id="2040460at2"/>
<keyword evidence="3" id="KW-1185">Reference proteome</keyword>
<proteinExistence type="predicted"/>
<sequence length="154" mass="16968">MKNWTIEVDGLSHTIGYKSGFRNYIIVDGERQKVKSSNAFINVIDYSINFGDTECKLVVIGNKVDLAVNGTFLDSNKPYVPIDSTPSWIWVLVGISTLGGVLVAGILGCLIGLLMSMLYIQFGLQKKNSAVIGWFVFCSFLQLLILFALHSLLS</sequence>
<organism evidence="2 3">
    <name type="scientific">Clostridium taeniosporum</name>
    <dbReference type="NCBI Taxonomy" id="394958"/>
    <lineage>
        <taxon>Bacteria</taxon>
        <taxon>Bacillati</taxon>
        <taxon>Bacillota</taxon>
        <taxon>Clostridia</taxon>
        <taxon>Eubacteriales</taxon>
        <taxon>Clostridiaceae</taxon>
        <taxon>Clostridium</taxon>
    </lineage>
</organism>